<dbReference type="AlphaFoldDB" id="A0A8X6HAS7"/>
<dbReference type="Pfam" id="PF00010">
    <property type="entry name" value="HLH"/>
    <property type="match status" value="1"/>
</dbReference>
<organism evidence="8 9">
    <name type="scientific">Trichonephila clavata</name>
    <name type="common">Joro spider</name>
    <name type="synonym">Nephila clavata</name>
    <dbReference type="NCBI Taxonomy" id="2740835"/>
    <lineage>
        <taxon>Eukaryota</taxon>
        <taxon>Metazoa</taxon>
        <taxon>Ecdysozoa</taxon>
        <taxon>Arthropoda</taxon>
        <taxon>Chelicerata</taxon>
        <taxon>Arachnida</taxon>
        <taxon>Araneae</taxon>
        <taxon>Araneomorphae</taxon>
        <taxon>Entelegynae</taxon>
        <taxon>Araneoidea</taxon>
        <taxon>Nephilidae</taxon>
        <taxon>Trichonephila</taxon>
    </lineage>
</organism>
<keyword evidence="5" id="KW-0175">Coiled coil</keyword>
<dbReference type="SMART" id="SM00353">
    <property type="entry name" value="HLH"/>
    <property type="match status" value="1"/>
</dbReference>
<keyword evidence="3" id="KW-0804">Transcription</keyword>
<keyword evidence="2" id="KW-0805">Transcription regulation</keyword>
<evidence type="ECO:0000256" key="5">
    <source>
        <dbReference type="SAM" id="Coils"/>
    </source>
</evidence>
<feature type="coiled-coil region" evidence="5">
    <location>
        <begin position="258"/>
        <end position="285"/>
    </location>
</feature>
<evidence type="ECO:0000256" key="1">
    <source>
        <dbReference type="ARBA" id="ARBA00004123"/>
    </source>
</evidence>
<name>A0A8X6HAS7_TRICU</name>
<protein>
    <submittedName>
        <fullName evidence="8">Upstream stimulatory factor 2</fullName>
    </submittedName>
</protein>
<gene>
    <name evidence="8" type="primary">USF2</name>
    <name evidence="8" type="ORF">TNCT_29161</name>
</gene>
<comment type="caution">
    <text evidence="8">The sequence shown here is derived from an EMBL/GenBank/DDBJ whole genome shotgun (WGS) entry which is preliminary data.</text>
</comment>
<feature type="domain" description="BHLH" evidence="7">
    <location>
        <begin position="192"/>
        <end position="251"/>
    </location>
</feature>
<dbReference type="GO" id="GO:0000978">
    <property type="term" value="F:RNA polymerase II cis-regulatory region sequence-specific DNA binding"/>
    <property type="evidence" value="ECO:0007669"/>
    <property type="project" value="TreeGrafter"/>
</dbReference>
<dbReference type="OrthoDB" id="690068at2759"/>
<dbReference type="InterPro" id="IPR011598">
    <property type="entry name" value="bHLH_dom"/>
</dbReference>
<feature type="region of interest" description="Disordered" evidence="6">
    <location>
        <begin position="178"/>
        <end position="201"/>
    </location>
</feature>
<keyword evidence="9" id="KW-1185">Reference proteome</keyword>
<dbReference type="Gene3D" id="4.10.280.10">
    <property type="entry name" value="Helix-loop-helix DNA-binding domain"/>
    <property type="match status" value="1"/>
</dbReference>
<evidence type="ECO:0000256" key="3">
    <source>
        <dbReference type="ARBA" id="ARBA00023163"/>
    </source>
</evidence>
<sequence length="317" mass="35400">MFKAYASKIMLSSVRTIKSEKDYLQEVYVNPKIATMDVNGEDSANAGRWEVVEVIQDLNSGRNLHSDIICAEGLNSQDKVNPDDPPAITDATGTVTYRVVQLAADGSRDDGQGTQIVTTSAAIVAGGQQVTQAIIANPFNAANGSASPGAEGPFYVMMSPQEVLQTGQRTLAPRTHQFSPKLEGGRTARDERRRATHNEVERRRRDKINNWIVKLSKIVPDCTSDHTKQGQFYSQSKGGILAKACDYITELRNSCARLPDVLKENERLNLDLDALRQQYEDSVNLPKWLYHETENNCSCYTALYQKEDQRSRKKRFP</sequence>
<evidence type="ECO:0000256" key="6">
    <source>
        <dbReference type="SAM" id="MobiDB-lite"/>
    </source>
</evidence>
<evidence type="ECO:0000259" key="7">
    <source>
        <dbReference type="PROSITE" id="PS50888"/>
    </source>
</evidence>
<keyword evidence="4" id="KW-0539">Nucleus</keyword>
<reference evidence="8" key="1">
    <citation type="submission" date="2020-07" db="EMBL/GenBank/DDBJ databases">
        <title>Multicomponent nature underlies the extraordinary mechanical properties of spider dragline silk.</title>
        <authorList>
            <person name="Kono N."/>
            <person name="Nakamura H."/>
            <person name="Mori M."/>
            <person name="Yoshida Y."/>
            <person name="Ohtoshi R."/>
            <person name="Malay A.D."/>
            <person name="Moran D.A.P."/>
            <person name="Tomita M."/>
            <person name="Numata K."/>
            <person name="Arakawa K."/>
        </authorList>
    </citation>
    <scope>NUCLEOTIDE SEQUENCE</scope>
</reference>
<dbReference type="InterPro" id="IPR036638">
    <property type="entry name" value="HLH_DNA-bd_sf"/>
</dbReference>
<dbReference type="EMBL" id="BMAO01027712">
    <property type="protein sequence ID" value="GFR19158.1"/>
    <property type="molecule type" value="Genomic_DNA"/>
</dbReference>
<evidence type="ECO:0000256" key="4">
    <source>
        <dbReference type="ARBA" id="ARBA00023242"/>
    </source>
</evidence>
<evidence type="ECO:0000313" key="8">
    <source>
        <dbReference type="EMBL" id="GFR19158.1"/>
    </source>
</evidence>
<dbReference type="Proteomes" id="UP000887116">
    <property type="component" value="Unassembled WGS sequence"/>
</dbReference>
<dbReference type="PANTHER" id="PTHR46117">
    <property type="entry name" value="FI24210P1"/>
    <property type="match status" value="1"/>
</dbReference>
<accession>A0A8X6HAS7</accession>
<comment type="subcellular location">
    <subcellularLocation>
        <location evidence="1">Nucleus</location>
    </subcellularLocation>
</comment>
<dbReference type="InterPro" id="IPR051732">
    <property type="entry name" value="USF"/>
</dbReference>
<feature type="compositionally biased region" description="Basic and acidic residues" evidence="6">
    <location>
        <begin position="183"/>
        <end position="201"/>
    </location>
</feature>
<dbReference type="GO" id="GO:0005634">
    <property type="term" value="C:nucleus"/>
    <property type="evidence" value="ECO:0007669"/>
    <property type="project" value="UniProtKB-SubCell"/>
</dbReference>
<evidence type="ECO:0000256" key="2">
    <source>
        <dbReference type="ARBA" id="ARBA00023015"/>
    </source>
</evidence>
<dbReference type="SUPFAM" id="SSF47459">
    <property type="entry name" value="HLH, helix-loop-helix DNA-binding domain"/>
    <property type="match status" value="1"/>
</dbReference>
<proteinExistence type="predicted"/>
<dbReference type="GO" id="GO:0000981">
    <property type="term" value="F:DNA-binding transcription factor activity, RNA polymerase II-specific"/>
    <property type="evidence" value="ECO:0007669"/>
    <property type="project" value="TreeGrafter"/>
</dbReference>
<dbReference type="PROSITE" id="PS50888">
    <property type="entry name" value="BHLH"/>
    <property type="match status" value="1"/>
</dbReference>
<dbReference type="PANTHER" id="PTHR46117:SF3">
    <property type="entry name" value="FI24210P1"/>
    <property type="match status" value="1"/>
</dbReference>
<dbReference type="GO" id="GO:0046983">
    <property type="term" value="F:protein dimerization activity"/>
    <property type="evidence" value="ECO:0007669"/>
    <property type="project" value="InterPro"/>
</dbReference>
<evidence type="ECO:0000313" key="9">
    <source>
        <dbReference type="Proteomes" id="UP000887116"/>
    </source>
</evidence>